<protein>
    <submittedName>
        <fullName evidence="6">P-loop containing nucleoside triphosphate hydrolase protein</fullName>
    </submittedName>
</protein>
<dbReference type="InterPro" id="IPR000375">
    <property type="entry name" value="Dynamin_stalk"/>
</dbReference>
<organism evidence="6 7">
    <name type="scientific">Cristinia sonorae</name>
    <dbReference type="NCBI Taxonomy" id="1940300"/>
    <lineage>
        <taxon>Eukaryota</taxon>
        <taxon>Fungi</taxon>
        <taxon>Dikarya</taxon>
        <taxon>Basidiomycota</taxon>
        <taxon>Agaricomycotina</taxon>
        <taxon>Agaricomycetes</taxon>
        <taxon>Agaricomycetidae</taxon>
        <taxon>Agaricales</taxon>
        <taxon>Pleurotineae</taxon>
        <taxon>Stephanosporaceae</taxon>
        <taxon>Cristinia</taxon>
    </lineage>
</organism>
<feature type="region of interest" description="Disordered" evidence="3">
    <location>
        <begin position="675"/>
        <end position="695"/>
    </location>
</feature>
<dbReference type="InterPro" id="IPR022812">
    <property type="entry name" value="Dynamin"/>
</dbReference>
<reference evidence="6" key="1">
    <citation type="journal article" date="2021" name="New Phytol.">
        <title>Evolutionary innovations through gain and loss of genes in the ectomycorrhizal Boletales.</title>
        <authorList>
            <person name="Wu G."/>
            <person name="Miyauchi S."/>
            <person name="Morin E."/>
            <person name="Kuo A."/>
            <person name="Drula E."/>
            <person name="Varga T."/>
            <person name="Kohler A."/>
            <person name="Feng B."/>
            <person name="Cao Y."/>
            <person name="Lipzen A."/>
            <person name="Daum C."/>
            <person name="Hundley H."/>
            <person name="Pangilinan J."/>
            <person name="Johnson J."/>
            <person name="Barry K."/>
            <person name="LaButti K."/>
            <person name="Ng V."/>
            <person name="Ahrendt S."/>
            <person name="Min B."/>
            <person name="Choi I.G."/>
            <person name="Park H."/>
            <person name="Plett J.M."/>
            <person name="Magnuson J."/>
            <person name="Spatafora J.W."/>
            <person name="Nagy L.G."/>
            <person name="Henrissat B."/>
            <person name="Grigoriev I.V."/>
            <person name="Yang Z.L."/>
            <person name="Xu J."/>
            <person name="Martin F.M."/>
        </authorList>
    </citation>
    <scope>NUCLEOTIDE SEQUENCE</scope>
    <source>
        <strain evidence="6">KKN 215</strain>
    </source>
</reference>
<evidence type="ECO:0000259" key="5">
    <source>
        <dbReference type="PROSITE" id="PS51718"/>
    </source>
</evidence>
<dbReference type="GO" id="GO:0005874">
    <property type="term" value="C:microtubule"/>
    <property type="evidence" value="ECO:0007669"/>
    <property type="project" value="TreeGrafter"/>
</dbReference>
<dbReference type="OrthoDB" id="5061070at2759"/>
<evidence type="ECO:0000313" key="7">
    <source>
        <dbReference type="Proteomes" id="UP000813824"/>
    </source>
</evidence>
<dbReference type="PROSITE" id="PS51718">
    <property type="entry name" value="G_DYNAMIN_2"/>
    <property type="match status" value="1"/>
</dbReference>
<keyword evidence="6" id="KW-0378">Hydrolase</keyword>
<dbReference type="GO" id="GO:0005886">
    <property type="term" value="C:plasma membrane"/>
    <property type="evidence" value="ECO:0007669"/>
    <property type="project" value="TreeGrafter"/>
</dbReference>
<dbReference type="GO" id="GO:0005525">
    <property type="term" value="F:GTP binding"/>
    <property type="evidence" value="ECO:0007669"/>
    <property type="project" value="InterPro"/>
</dbReference>
<evidence type="ECO:0000259" key="4">
    <source>
        <dbReference type="PROSITE" id="PS51388"/>
    </source>
</evidence>
<name>A0A8K0UIY7_9AGAR</name>
<evidence type="ECO:0000256" key="3">
    <source>
        <dbReference type="SAM" id="MobiDB-lite"/>
    </source>
</evidence>
<proteinExistence type="predicted"/>
<dbReference type="GO" id="GO:0008017">
    <property type="term" value="F:microtubule binding"/>
    <property type="evidence" value="ECO:0007669"/>
    <property type="project" value="TreeGrafter"/>
</dbReference>
<dbReference type="PANTHER" id="PTHR11566">
    <property type="entry name" value="DYNAMIN"/>
    <property type="match status" value="1"/>
</dbReference>
<dbReference type="SUPFAM" id="SSF52540">
    <property type="entry name" value="P-loop containing nucleoside triphosphate hydrolases"/>
    <property type="match status" value="1"/>
</dbReference>
<dbReference type="PANTHER" id="PTHR11566:SF131">
    <property type="entry name" value="GTPASE, PUTATIVE (AFU_ORTHOLOGUE AFUA_6G07630)-RELATED"/>
    <property type="match status" value="1"/>
</dbReference>
<evidence type="ECO:0000256" key="1">
    <source>
        <dbReference type="ARBA" id="ARBA00022741"/>
    </source>
</evidence>
<keyword evidence="1" id="KW-0547">Nucleotide-binding</keyword>
<dbReference type="EMBL" id="JAEVFJ010000033">
    <property type="protein sequence ID" value="KAH8092249.1"/>
    <property type="molecule type" value="Genomic_DNA"/>
</dbReference>
<dbReference type="Gene3D" id="3.40.50.300">
    <property type="entry name" value="P-loop containing nucleotide triphosphate hydrolases"/>
    <property type="match status" value="1"/>
</dbReference>
<dbReference type="PROSITE" id="PS51388">
    <property type="entry name" value="GED"/>
    <property type="match status" value="1"/>
</dbReference>
<evidence type="ECO:0000313" key="6">
    <source>
        <dbReference type="EMBL" id="KAH8092249.1"/>
    </source>
</evidence>
<dbReference type="AlphaFoldDB" id="A0A8K0UIY7"/>
<comment type="caution">
    <text evidence="6">The sequence shown here is derived from an EMBL/GenBank/DDBJ whole genome shotgun (WGS) entry which is preliminary data.</text>
</comment>
<dbReference type="InterPro" id="IPR020850">
    <property type="entry name" value="GED_dom"/>
</dbReference>
<feature type="compositionally biased region" description="Low complexity" evidence="3">
    <location>
        <begin position="675"/>
        <end position="688"/>
    </location>
</feature>
<dbReference type="CDD" id="cd08771">
    <property type="entry name" value="DLP_1"/>
    <property type="match status" value="1"/>
</dbReference>
<keyword evidence="2" id="KW-0342">GTP-binding</keyword>
<dbReference type="GO" id="GO:0031623">
    <property type="term" value="P:receptor internalization"/>
    <property type="evidence" value="ECO:0007669"/>
    <property type="project" value="TreeGrafter"/>
</dbReference>
<dbReference type="GO" id="GO:0003924">
    <property type="term" value="F:GTPase activity"/>
    <property type="evidence" value="ECO:0007669"/>
    <property type="project" value="InterPro"/>
</dbReference>
<dbReference type="InterPro" id="IPR030381">
    <property type="entry name" value="G_DYNAMIN_dom"/>
</dbReference>
<dbReference type="Pfam" id="PF02212">
    <property type="entry name" value="GED"/>
    <property type="match status" value="1"/>
</dbReference>
<keyword evidence="7" id="KW-1185">Reference proteome</keyword>
<feature type="domain" description="GED" evidence="4">
    <location>
        <begin position="733"/>
        <end position="826"/>
    </location>
</feature>
<dbReference type="PRINTS" id="PR00195">
    <property type="entry name" value="DYNAMIN"/>
</dbReference>
<dbReference type="Gene3D" id="1.20.120.1240">
    <property type="entry name" value="Dynamin, middle domain"/>
    <property type="match status" value="1"/>
</dbReference>
<gene>
    <name evidence="6" type="ORF">BXZ70DRAFT_466039</name>
</gene>
<feature type="domain" description="Dynamin-type G" evidence="5">
    <location>
        <begin position="34"/>
        <end position="342"/>
    </location>
</feature>
<dbReference type="Proteomes" id="UP000813824">
    <property type="component" value="Unassembled WGS sequence"/>
</dbReference>
<sequence length="826" mass="91274">MDAQLSSSDSGYAQRRKEHLALINQLRAIGAQADLDLPRIVVIGNQSAGKSSLVEAISGINVPRDAGTCTRCPMECRLSLSSGAWQCQVSVRWEFNADGTARDEVHEVPFGSLITDKSDVELALRGAQLAVLNPDDDSDIYVGMSKDQLKSKSKSKDALKFSRNVVCIDLAGPELTDLAFVDLPGIIQNAEPATVQLVEDLVRSHIKGNCLILVTIPMSDDIENQKAVRIAKMEDPTGSRTIGVMTKPDTLTAGATTARDLWMGVIEGRRYELRHGYYCTRQPDDDERTRGITASEARQAEQEFFAQNTPWSTSAHQHRFGTRNLITTLSKLLSQIIDDKLPTLQTQVTEQLLACNARLAALPPLITTEPSAYILNMITGFCQDLRLLVQGDSQHSSLVQQNRRTYALLKKDIRASAPRFVPYSNAKDPHAAEWIEVDEEDDNEKVETGKKGVKVDTPIYLEDVRKHIAGSLTRELPNNVPYSAKLSLIRNTQTTWEPDTNHCLEGVQKALEKTVVQLINSHFKRYENLKSRIIHIIMELLRTKHDDTWKQILFVLQCEGTPFTQNGHYLQVTKDKYLAKYKNARDGVVPFEDQPAVNKHHKTAKPALNASAEPWQFAAPPLPSLQSIKSATPVTSAGSASSSTGFSLSGNSASFTPAGTGSVFGAKTTLFTPVVTTPPAATPQSTPLKKGEVDPGERAKLENEALSLLVKLGYNATVEDFGKLVPPDVYEQEMDVMAEVRAYFHVSYKRMIDNVPMTIDNMFLFAFARELQPCLIEKLGLGSFSSAARCASYLAEDPNVVHERDELLARKKRLESVQIELFNAGL</sequence>
<dbReference type="InterPro" id="IPR003130">
    <property type="entry name" value="GED"/>
</dbReference>
<dbReference type="Pfam" id="PF00350">
    <property type="entry name" value="Dynamin_N"/>
    <property type="match status" value="1"/>
</dbReference>
<evidence type="ECO:0000256" key="2">
    <source>
        <dbReference type="ARBA" id="ARBA00023134"/>
    </source>
</evidence>
<dbReference type="GO" id="GO:0005737">
    <property type="term" value="C:cytoplasm"/>
    <property type="evidence" value="ECO:0007669"/>
    <property type="project" value="TreeGrafter"/>
</dbReference>
<dbReference type="InterPro" id="IPR027417">
    <property type="entry name" value="P-loop_NTPase"/>
</dbReference>
<dbReference type="Pfam" id="PF01031">
    <property type="entry name" value="Dynamin_M"/>
    <property type="match status" value="1"/>
</dbReference>
<dbReference type="InterPro" id="IPR001401">
    <property type="entry name" value="Dynamin_GTPase"/>
</dbReference>
<accession>A0A8K0UIY7</accession>
<dbReference type="InterPro" id="IPR045063">
    <property type="entry name" value="Dynamin_N"/>
</dbReference>
<dbReference type="SMART" id="SM00053">
    <property type="entry name" value="DYNc"/>
    <property type="match status" value="1"/>
</dbReference>